<gene>
    <name evidence="1" type="ORF">ECRASSUSDP1_LOCUS3874</name>
</gene>
<accession>A0AAD1X9P7</accession>
<proteinExistence type="predicted"/>
<organism evidence="1 2">
    <name type="scientific">Euplotes crassus</name>
    <dbReference type="NCBI Taxonomy" id="5936"/>
    <lineage>
        <taxon>Eukaryota</taxon>
        <taxon>Sar</taxon>
        <taxon>Alveolata</taxon>
        <taxon>Ciliophora</taxon>
        <taxon>Intramacronucleata</taxon>
        <taxon>Spirotrichea</taxon>
        <taxon>Hypotrichia</taxon>
        <taxon>Euplotida</taxon>
        <taxon>Euplotidae</taxon>
        <taxon>Moneuplotes</taxon>
    </lineage>
</organism>
<protein>
    <submittedName>
        <fullName evidence="1">Uncharacterized protein</fullName>
    </submittedName>
</protein>
<dbReference type="EMBL" id="CAMPGE010003707">
    <property type="protein sequence ID" value="CAI2362550.1"/>
    <property type="molecule type" value="Genomic_DNA"/>
</dbReference>
<evidence type="ECO:0000313" key="2">
    <source>
        <dbReference type="Proteomes" id="UP001295684"/>
    </source>
</evidence>
<dbReference type="Proteomes" id="UP001295684">
    <property type="component" value="Unassembled WGS sequence"/>
</dbReference>
<sequence>MKKDSDGLVQLSKKKAAQLSRIIESSIVHGMKKNPTNLRSKGTKKEEFTREKLKEIEKKSKARRYQFKVSELDSNINLKNYLIDKIENMGLQSAKSQISGKIDTFLNDAFRVQNLKNQTKNSQQSDYLEKLKRLNKIGVVDHPYKIPYKKIYERDEKKNLLGSYYSDRANGRKVEFLNTRIPTPKMKYHLNAKVVKELFMDEQIKNYACFTNFNVRIDGRAKEKGRIKYKENPQEFKEEIFNKKMSVSGLTKAFSKLSSLKDNYLSDADVYNFIKNNKDVINEEDCINTPSFASPRVRLKDEKTRFNSTQNFMLKKKINTPNSKHTIFTSLDNRPRCSLNTSKIEKRAKSTLKEGKINVSIKDKSLNIQIEESKISPAKTPSKLHQISVSNSNIDTSKNSFQRFQSNLQRNNRICEKIKRSKKEFYSTKYPKLKSVSPSVTKSPISQLLKTKDCEQESSKLRSKVLSFICKLDTEVKRAKSKRKIFTKIRPKKGVFISKYAYFKEKAAPLPNEVLNLDL</sequence>
<dbReference type="AlphaFoldDB" id="A0AAD1X9P7"/>
<evidence type="ECO:0000313" key="1">
    <source>
        <dbReference type="EMBL" id="CAI2362550.1"/>
    </source>
</evidence>
<comment type="caution">
    <text evidence="1">The sequence shown here is derived from an EMBL/GenBank/DDBJ whole genome shotgun (WGS) entry which is preliminary data.</text>
</comment>
<name>A0AAD1X9P7_EUPCR</name>
<keyword evidence="2" id="KW-1185">Reference proteome</keyword>
<reference evidence="1" key="1">
    <citation type="submission" date="2023-07" db="EMBL/GenBank/DDBJ databases">
        <authorList>
            <consortium name="AG Swart"/>
            <person name="Singh M."/>
            <person name="Singh A."/>
            <person name="Seah K."/>
            <person name="Emmerich C."/>
        </authorList>
    </citation>
    <scope>NUCLEOTIDE SEQUENCE</scope>
    <source>
        <strain evidence="1">DP1</strain>
    </source>
</reference>